<reference evidence="2 3" key="1">
    <citation type="submission" date="2019-06" db="EMBL/GenBank/DDBJ databases">
        <title>Quisquiliibacterium sp. nov., isolated from a maize field.</title>
        <authorList>
            <person name="Lin S.-Y."/>
            <person name="Tsai C.-F."/>
            <person name="Young C.-C."/>
        </authorList>
    </citation>
    <scope>NUCLEOTIDE SEQUENCE [LARGE SCALE GENOMIC DNA]</scope>
    <source>
        <strain evidence="2 3">CC-CFT501</strain>
    </source>
</reference>
<sequence length="245" mass="26383">MITNAQSDTKVHEIADGIYRINTPVALPDGQRFSFNQYLVVDDAPLLFHSGPRQLFGPVREAIAAVMPVERLRYVGLSHVEADECGSLNLLLAAAPGAVPVCSQVAAMVSMNDLADRPPRALADGELLSLGRREIQWFDTPHVPHGWDCGLMMERLTKTFFCGDLFTQPGAGAPALTEGDILGPSEAFRQPMDYFAHAPDTGATLRRLAAEDPRTLACMHGSAWRGDGAALLHRLAETVAGRPGG</sequence>
<dbReference type="EMBL" id="VDUY01000005">
    <property type="protein sequence ID" value="TXL64756.1"/>
    <property type="molecule type" value="Genomic_DNA"/>
</dbReference>
<proteinExistence type="predicted"/>
<organism evidence="2 3">
    <name type="scientific">Zeimonas arvi</name>
    <dbReference type="NCBI Taxonomy" id="2498847"/>
    <lineage>
        <taxon>Bacteria</taxon>
        <taxon>Pseudomonadati</taxon>
        <taxon>Pseudomonadota</taxon>
        <taxon>Betaproteobacteria</taxon>
        <taxon>Burkholderiales</taxon>
        <taxon>Burkholderiaceae</taxon>
        <taxon>Zeimonas</taxon>
    </lineage>
</organism>
<dbReference type="OrthoDB" id="9800607at2"/>
<name>A0A5C8NUB6_9BURK</name>
<evidence type="ECO:0000313" key="3">
    <source>
        <dbReference type="Proteomes" id="UP000321548"/>
    </source>
</evidence>
<evidence type="ECO:0000313" key="2">
    <source>
        <dbReference type="EMBL" id="TXL64756.1"/>
    </source>
</evidence>
<keyword evidence="2" id="KW-0378">Hydrolase</keyword>
<evidence type="ECO:0000259" key="1">
    <source>
        <dbReference type="Pfam" id="PF19583"/>
    </source>
</evidence>
<gene>
    <name evidence="2" type="ORF">FHP08_13545</name>
</gene>
<dbReference type="InterPro" id="IPR036866">
    <property type="entry name" value="RibonucZ/Hydroxyglut_hydro"/>
</dbReference>
<dbReference type="Pfam" id="PF19583">
    <property type="entry name" value="ODP"/>
    <property type="match status" value="1"/>
</dbReference>
<dbReference type="Proteomes" id="UP000321548">
    <property type="component" value="Unassembled WGS sequence"/>
</dbReference>
<dbReference type="GO" id="GO:0016787">
    <property type="term" value="F:hydrolase activity"/>
    <property type="evidence" value="ECO:0007669"/>
    <property type="project" value="UniProtKB-KW"/>
</dbReference>
<feature type="domain" description="ODP" evidence="1">
    <location>
        <begin position="34"/>
        <end position="168"/>
    </location>
</feature>
<dbReference type="Gene3D" id="3.60.15.10">
    <property type="entry name" value="Ribonuclease Z/Hydroxyacylglutathione hydrolase-like"/>
    <property type="match status" value="1"/>
</dbReference>
<keyword evidence="3" id="KW-1185">Reference proteome</keyword>
<comment type="caution">
    <text evidence="2">The sequence shown here is derived from an EMBL/GenBank/DDBJ whole genome shotgun (WGS) entry which is preliminary data.</text>
</comment>
<dbReference type="SUPFAM" id="SSF56281">
    <property type="entry name" value="Metallo-hydrolase/oxidoreductase"/>
    <property type="match status" value="1"/>
</dbReference>
<accession>A0A5C8NUB6</accession>
<dbReference type="AlphaFoldDB" id="A0A5C8NUB6"/>
<dbReference type="RefSeq" id="WP_147705005.1">
    <property type="nucleotide sequence ID" value="NZ_VDUY01000005.1"/>
</dbReference>
<dbReference type="InterPro" id="IPR045761">
    <property type="entry name" value="ODP_dom"/>
</dbReference>
<protein>
    <submittedName>
        <fullName evidence="2">MBL fold metallo-hydrolase</fullName>
    </submittedName>
</protein>